<gene>
    <name evidence="2" type="ORF">BDY21DRAFT_337411</name>
</gene>
<organism evidence="2 3">
    <name type="scientific">Lineolata rhizophorae</name>
    <dbReference type="NCBI Taxonomy" id="578093"/>
    <lineage>
        <taxon>Eukaryota</taxon>
        <taxon>Fungi</taxon>
        <taxon>Dikarya</taxon>
        <taxon>Ascomycota</taxon>
        <taxon>Pezizomycotina</taxon>
        <taxon>Dothideomycetes</taxon>
        <taxon>Dothideomycetes incertae sedis</taxon>
        <taxon>Lineolatales</taxon>
        <taxon>Lineolataceae</taxon>
        <taxon>Lineolata</taxon>
    </lineage>
</organism>
<proteinExistence type="predicted"/>
<sequence length="75" mass="8808">MKRPSSPVSAALRLPLLWLFLDRSFAQLRQPCLKELKHILPILPPSFMPGLSYFAYDRDQKTRDRSLAEFRHRSP</sequence>
<dbReference type="Proteomes" id="UP000799766">
    <property type="component" value="Unassembled WGS sequence"/>
</dbReference>
<reference evidence="2" key="1">
    <citation type="journal article" date="2020" name="Stud. Mycol.">
        <title>101 Dothideomycetes genomes: a test case for predicting lifestyles and emergence of pathogens.</title>
        <authorList>
            <person name="Haridas S."/>
            <person name="Albert R."/>
            <person name="Binder M."/>
            <person name="Bloem J."/>
            <person name="Labutti K."/>
            <person name="Salamov A."/>
            <person name="Andreopoulos B."/>
            <person name="Baker S."/>
            <person name="Barry K."/>
            <person name="Bills G."/>
            <person name="Bluhm B."/>
            <person name="Cannon C."/>
            <person name="Castanera R."/>
            <person name="Culley D."/>
            <person name="Daum C."/>
            <person name="Ezra D."/>
            <person name="Gonzalez J."/>
            <person name="Henrissat B."/>
            <person name="Kuo A."/>
            <person name="Liang C."/>
            <person name="Lipzen A."/>
            <person name="Lutzoni F."/>
            <person name="Magnuson J."/>
            <person name="Mondo S."/>
            <person name="Nolan M."/>
            <person name="Ohm R."/>
            <person name="Pangilinan J."/>
            <person name="Park H.-J."/>
            <person name="Ramirez L."/>
            <person name="Alfaro M."/>
            <person name="Sun H."/>
            <person name="Tritt A."/>
            <person name="Yoshinaga Y."/>
            <person name="Zwiers L.-H."/>
            <person name="Turgeon B."/>
            <person name="Goodwin S."/>
            <person name="Spatafora J."/>
            <person name="Crous P."/>
            <person name="Grigoriev I."/>
        </authorList>
    </citation>
    <scope>NUCLEOTIDE SEQUENCE</scope>
    <source>
        <strain evidence="2">ATCC 16933</strain>
    </source>
</reference>
<feature type="signal peptide" evidence="1">
    <location>
        <begin position="1"/>
        <end position="26"/>
    </location>
</feature>
<keyword evidence="1" id="KW-0732">Signal</keyword>
<dbReference type="EMBL" id="MU001674">
    <property type="protein sequence ID" value="KAF2460102.1"/>
    <property type="molecule type" value="Genomic_DNA"/>
</dbReference>
<evidence type="ECO:0000256" key="1">
    <source>
        <dbReference type="SAM" id="SignalP"/>
    </source>
</evidence>
<protein>
    <recommendedName>
        <fullName evidence="4">Secreted protein</fullName>
    </recommendedName>
</protein>
<accession>A0A6A6P8K0</accession>
<evidence type="ECO:0008006" key="4">
    <source>
        <dbReference type="Google" id="ProtNLM"/>
    </source>
</evidence>
<keyword evidence="3" id="KW-1185">Reference proteome</keyword>
<evidence type="ECO:0000313" key="2">
    <source>
        <dbReference type="EMBL" id="KAF2460102.1"/>
    </source>
</evidence>
<feature type="chain" id="PRO_5025462475" description="Secreted protein" evidence="1">
    <location>
        <begin position="27"/>
        <end position="75"/>
    </location>
</feature>
<evidence type="ECO:0000313" key="3">
    <source>
        <dbReference type="Proteomes" id="UP000799766"/>
    </source>
</evidence>
<name>A0A6A6P8K0_9PEZI</name>
<dbReference type="AlphaFoldDB" id="A0A6A6P8K0"/>